<feature type="domain" description="Mce/MlaD" evidence="1">
    <location>
        <begin position="12"/>
        <end position="88"/>
    </location>
</feature>
<dbReference type="PANTHER" id="PTHR33371">
    <property type="entry name" value="INTERMEMBRANE PHOSPHOLIPID TRANSPORT SYSTEM BINDING PROTEIN MLAD-RELATED"/>
    <property type="match status" value="1"/>
</dbReference>
<keyword evidence="4" id="KW-1185">Reference proteome</keyword>
<dbReference type="Pfam" id="PF02470">
    <property type="entry name" value="MlaD"/>
    <property type="match status" value="1"/>
</dbReference>
<dbReference type="Pfam" id="PF11887">
    <property type="entry name" value="Mce4_CUP1"/>
    <property type="match status" value="1"/>
</dbReference>
<feature type="domain" description="Mammalian cell entry C-terminal" evidence="2">
    <location>
        <begin position="118"/>
        <end position="293"/>
    </location>
</feature>
<name>A0ABU3WQL5_9NOCA</name>
<protein>
    <submittedName>
        <fullName evidence="3">MCE family protein</fullName>
    </submittedName>
</protein>
<dbReference type="Proteomes" id="UP001275440">
    <property type="component" value="Unassembled WGS sequence"/>
</dbReference>
<organism evidence="3 4">
    <name type="scientific">Rhodococcus zopfii</name>
    <dbReference type="NCBI Taxonomy" id="43772"/>
    <lineage>
        <taxon>Bacteria</taxon>
        <taxon>Bacillati</taxon>
        <taxon>Actinomycetota</taxon>
        <taxon>Actinomycetes</taxon>
        <taxon>Mycobacteriales</taxon>
        <taxon>Nocardiaceae</taxon>
        <taxon>Rhodococcus</taxon>
    </lineage>
</organism>
<dbReference type="InterPro" id="IPR052336">
    <property type="entry name" value="MlaD_Phospholipid_Transporter"/>
</dbReference>
<proteinExistence type="predicted"/>
<sequence>MVLRGTGTFEDTNDVFVEVPAAVGLVNGGAPVRYHGVEIGRIASVEAGSAESQVRLAIESDAAELVPSSVLARVVPRTFFGDIYVELVDTPADPAAGVDPAAADIEATAASAGSTLGQVGTIAVDSGPEAVAMYDVFTKMAGVLDDMRPDQLSVALSALSSALDGNGATIGRTIDRFATVSDEMVPAAAEFLDATPQFVEVMRSLSAATPDIVGMVASAAEVSGAIVENRDRLADAFDAATLLAASVDGFAGERRDAMITVTDSIGTILATTAANPDGLYSTLANAELFGNAGARVFSTGRFNITAVPSFADPLPYTSADCPAYGSLTGLECNSPGHGTYSAPTRVVGGPEEAEPLRLLEDALDVAGVTVPASLPEAGAALNPALTFILGPLVRGSEVRIP</sequence>
<evidence type="ECO:0000313" key="4">
    <source>
        <dbReference type="Proteomes" id="UP001275440"/>
    </source>
</evidence>
<accession>A0ABU3WQL5</accession>
<gene>
    <name evidence="3" type="ORF">F8M49_14620</name>
</gene>
<comment type="caution">
    <text evidence="3">The sequence shown here is derived from an EMBL/GenBank/DDBJ whole genome shotgun (WGS) entry which is preliminary data.</text>
</comment>
<evidence type="ECO:0000313" key="3">
    <source>
        <dbReference type="EMBL" id="MDV2476271.1"/>
    </source>
</evidence>
<dbReference type="InterPro" id="IPR024516">
    <property type="entry name" value="Mce_C"/>
</dbReference>
<reference evidence="3 4" key="1">
    <citation type="submission" date="2019-10" db="EMBL/GenBank/DDBJ databases">
        <title>Draft Genome Assembly of Rhodococcus zopfii DSM44189.</title>
        <authorList>
            <person name="Sutton J.M."/>
            <person name="Akob D.M."/>
            <person name="Bushman T.J."/>
        </authorList>
    </citation>
    <scope>NUCLEOTIDE SEQUENCE [LARGE SCALE GENOMIC DNA]</scope>
    <source>
        <strain evidence="3 4">DSM 44189</strain>
    </source>
</reference>
<evidence type="ECO:0000259" key="2">
    <source>
        <dbReference type="Pfam" id="PF11887"/>
    </source>
</evidence>
<evidence type="ECO:0000259" key="1">
    <source>
        <dbReference type="Pfam" id="PF02470"/>
    </source>
</evidence>
<dbReference type="InterPro" id="IPR003399">
    <property type="entry name" value="Mce/MlaD"/>
</dbReference>
<dbReference type="PANTHER" id="PTHR33371:SF19">
    <property type="entry name" value="MCE-FAMILY PROTEIN MCE4A"/>
    <property type="match status" value="1"/>
</dbReference>
<dbReference type="EMBL" id="WBMO01000001">
    <property type="protein sequence ID" value="MDV2476271.1"/>
    <property type="molecule type" value="Genomic_DNA"/>
</dbReference>